<accession>A0AAV7SFX8</accession>
<dbReference type="Proteomes" id="UP001066276">
    <property type="component" value="Chromosome 4_2"/>
</dbReference>
<dbReference type="EMBL" id="JANPWB010000008">
    <property type="protein sequence ID" value="KAJ1162904.1"/>
    <property type="molecule type" value="Genomic_DNA"/>
</dbReference>
<evidence type="ECO:0000313" key="2">
    <source>
        <dbReference type="EMBL" id="KAJ1162904.1"/>
    </source>
</evidence>
<gene>
    <name evidence="2" type="ORF">NDU88_003368</name>
</gene>
<organism evidence="2 3">
    <name type="scientific">Pleurodeles waltl</name>
    <name type="common">Iberian ribbed newt</name>
    <dbReference type="NCBI Taxonomy" id="8319"/>
    <lineage>
        <taxon>Eukaryota</taxon>
        <taxon>Metazoa</taxon>
        <taxon>Chordata</taxon>
        <taxon>Craniata</taxon>
        <taxon>Vertebrata</taxon>
        <taxon>Euteleostomi</taxon>
        <taxon>Amphibia</taxon>
        <taxon>Batrachia</taxon>
        <taxon>Caudata</taxon>
        <taxon>Salamandroidea</taxon>
        <taxon>Salamandridae</taxon>
        <taxon>Pleurodelinae</taxon>
        <taxon>Pleurodeles</taxon>
    </lineage>
</organism>
<protein>
    <submittedName>
        <fullName evidence="2">Uncharacterized protein</fullName>
    </submittedName>
</protein>
<evidence type="ECO:0000256" key="1">
    <source>
        <dbReference type="SAM" id="MobiDB-lite"/>
    </source>
</evidence>
<name>A0AAV7SFX8_PLEWA</name>
<reference evidence="2" key="1">
    <citation type="journal article" date="2022" name="bioRxiv">
        <title>Sequencing and chromosome-scale assembly of the giantPleurodeles waltlgenome.</title>
        <authorList>
            <person name="Brown T."/>
            <person name="Elewa A."/>
            <person name="Iarovenko S."/>
            <person name="Subramanian E."/>
            <person name="Araus A.J."/>
            <person name="Petzold A."/>
            <person name="Susuki M."/>
            <person name="Suzuki K.-i.T."/>
            <person name="Hayashi T."/>
            <person name="Toyoda A."/>
            <person name="Oliveira C."/>
            <person name="Osipova E."/>
            <person name="Leigh N.D."/>
            <person name="Simon A."/>
            <person name="Yun M.H."/>
        </authorList>
    </citation>
    <scope>NUCLEOTIDE SEQUENCE</scope>
    <source>
        <strain evidence="2">20211129_DDA</strain>
        <tissue evidence="2">Liver</tissue>
    </source>
</reference>
<proteinExistence type="predicted"/>
<feature type="region of interest" description="Disordered" evidence="1">
    <location>
        <begin position="1"/>
        <end position="22"/>
    </location>
</feature>
<comment type="caution">
    <text evidence="2">The sequence shown here is derived from an EMBL/GenBank/DDBJ whole genome shotgun (WGS) entry which is preliminary data.</text>
</comment>
<evidence type="ECO:0000313" key="3">
    <source>
        <dbReference type="Proteomes" id="UP001066276"/>
    </source>
</evidence>
<sequence>MKHQEGWVNETSTTAGKQLVDKNKTLMDSKTILKRKASRSKKTYIHNYFTRARLGAGEGDEEGDSIILWDNPTTQASQAPATLLSPTLEHVTVPRPTQAEYKREYRQEQKQELDSTRHVTSFGMGSSIIEELAGLADTASDECWNSPNGKNNDNDKHLPCGGAKRSKRSNL</sequence>
<keyword evidence="3" id="KW-1185">Reference proteome</keyword>
<feature type="region of interest" description="Disordered" evidence="1">
    <location>
        <begin position="140"/>
        <end position="171"/>
    </location>
</feature>
<dbReference type="AlphaFoldDB" id="A0AAV7SFX8"/>